<evidence type="ECO:0000256" key="5">
    <source>
        <dbReference type="SAM" id="SignalP"/>
    </source>
</evidence>
<dbReference type="Proteomes" id="UP000321413">
    <property type="component" value="Unassembled WGS sequence"/>
</dbReference>
<dbReference type="EMBL" id="VPFD01000048">
    <property type="protein sequence ID" value="TXF96047.1"/>
    <property type="molecule type" value="Genomic_DNA"/>
</dbReference>
<feature type="short sequence motif" description="GXGXXG" evidence="4">
    <location>
        <begin position="41"/>
        <end position="46"/>
    </location>
</feature>
<sequence length="731" mass="79106">MRKMTASTCLRLALLLALTLISACPTAWAQPGPRIGLVLGGGGARGTAHVGVLEVLDALRVPVHCVAGTSMGSLVAGAWLGGLTPPQMLERMGKVDWHDLFDDDPARSETNYRERRLAQSYYPSLEAGVTPDGLRMARGLVGGQKIKLFFNSLVGADRGERIIESLPLPLSIVATDIGTGERVVFRSGELAAAMRASMSVPAVLAPVPYQGRYLVDGGLVDNLPVREVRERCQADVVIAVDVGSPLLQPQQVESLASVSLQMINILTEQNAQASRASLGPGDIYIQPDLKGITAADFGKFREGAARGKKAAEALAPQLARLALPAADYAAWTARLRGPPPPAPLIDGVMIAGLRHVNPVLVHEHLDIVPGQPLDTVRLEDGLARVYGEGDFESVDYALLGTRARRILQVTPTEKSWGPDYLRFGVDLQASNKENDFALRMAYHRKWLNPLGGEWLSGVQIGERATLYTQFYQPIEARQRFFVQPALAVARDRLNVYQGDSRIAEYRLRNRGASLGLGINAGTAGQLRLERTVRKYDATVETGPATLPTGETTLRGWQVVADFDQLDRAFFPSRGWSARAAWFRHDHGDYSRLATELRAARVWGDYVLNGRLHYTGSTDGRLPLAEAGALGGFLNLSGYVRNQVLADDVRFAILRGEKIIGRMPLGLSGDLRIGMSLEAGSARNRYTETGLDGWQAAASIYLGGMTPLGPLYFGAGLAQGGRSSLYLFIGLP</sequence>
<comment type="caution">
    <text evidence="7">The sequence shown here is derived from an EMBL/GenBank/DDBJ whole genome shotgun (WGS) entry which is preliminary data.</text>
</comment>
<reference evidence="7 8" key="1">
    <citation type="submission" date="2019-08" db="EMBL/GenBank/DDBJ databases">
        <title>Massilia golmudensis sp. nov., isolated from sand in the Qinghai-Tibetan Plateau.</title>
        <authorList>
            <person name="Zhang B."/>
        </authorList>
    </citation>
    <scope>NUCLEOTIDE SEQUENCE [LARGE SCALE GENOMIC DNA]</scope>
    <source>
        <strain evidence="7 8">GEM5</strain>
    </source>
</reference>
<evidence type="ECO:0000259" key="6">
    <source>
        <dbReference type="PROSITE" id="PS51635"/>
    </source>
</evidence>
<dbReference type="GO" id="GO:0019867">
    <property type="term" value="C:outer membrane"/>
    <property type="evidence" value="ECO:0007669"/>
    <property type="project" value="InterPro"/>
</dbReference>
<dbReference type="PROSITE" id="PS51635">
    <property type="entry name" value="PNPLA"/>
    <property type="match status" value="1"/>
</dbReference>
<evidence type="ECO:0000256" key="4">
    <source>
        <dbReference type="PROSITE-ProRule" id="PRU01161"/>
    </source>
</evidence>
<proteinExistence type="predicted"/>
<dbReference type="Gene3D" id="2.40.160.50">
    <property type="entry name" value="membrane protein fhac: a member of the omp85/tpsb transporter family"/>
    <property type="match status" value="1"/>
</dbReference>
<dbReference type="GO" id="GO:0016787">
    <property type="term" value="F:hydrolase activity"/>
    <property type="evidence" value="ECO:0007669"/>
    <property type="project" value="UniProtKB-UniRule"/>
</dbReference>
<keyword evidence="3 4" id="KW-0443">Lipid metabolism</keyword>
<feature type="domain" description="PNPLA" evidence="6">
    <location>
        <begin position="37"/>
        <end position="229"/>
    </location>
</feature>
<dbReference type="Pfam" id="PF01734">
    <property type="entry name" value="Patatin"/>
    <property type="match status" value="1"/>
</dbReference>
<dbReference type="PANTHER" id="PTHR14226">
    <property type="entry name" value="NEUROPATHY TARGET ESTERASE/SWISS CHEESE D.MELANOGASTER"/>
    <property type="match status" value="1"/>
</dbReference>
<accession>A0A5C7FVD6</accession>
<evidence type="ECO:0000313" key="7">
    <source>
        <dbReference type="EMBL" id="TXF96047.1"/>
    </source>
</evidence>
<dbReference type="PROSITE" id="PS51257">
    <property type="entry name" value="PROKAR_LIPOPROTEIN"/>
    <property type="match status" value="1"/>
</dbReference>
<evidence type="ECO:0000256" key="2">
    <source>
        <dbReference type="ARBA" id="ARBA00022963"/>
    </source>
</evidence>
<dbReference type="PANTHER" id="PTHR14226:SF29">
    <property type="entry name" value="NEUROPATHY TARGET ESTERASE SWS"/>
    <property type="match status" value="1"/>
</dbReference>
<keyword evidence="8" id="KW-1185">Reference proteome</keyword>
<name>A0A5C7FVD6_9BURK</name>
<feature type="active site" description="Proton acceptor" evidence="4">
    <location>
        <position position="216"/>
    </location>
</feature>
<keyword evidence="1 4" id="KW-0378">Hydrolase</keyword>
<feature type="short sequence motif" description="GXSXG" evidence="4">
    <location>
        <begin position="68"/>
        <end position="72"/>
    </location>
</feature>
<dbReference type="Gene3D" id="3.40.1090.10">
    <property type="entry name" value="Cytosolic phospholipase A2 catalytic domain"/>
    <property type="match status" value="2"/>
</dbReference>
<evidence type="ECO:0000313" key="8">
    <source>
        <dbReference type="Proteomes" id="UP000321413"/>
    </source>
</evidence>
<keyword evidence="5" id="KW-0732">Signal</keyword>
<protein>
    <submittedName>
        <fullName evidence="7">BamA/TamA family outer membrane protein</fullName>
    </submittedName>
</protein>
<feature type="active site" description="Nucleophile" evidence="4">
    <location>
        <position position="70"/>
    </location>
</feature>
<dbReference type="InterPro" id="IPR050301">
    <property type="entry name" value="NTE"/>
</dbReference>
<dbReference type="GO" id="GO:0016042">
    <property type="term" value="P:lipid catabolic process"/>
    <property type="evidence" value="ECO:0007669"/>
    <property type="project" value="UniProtKB-UniRule"/>
</dbReference>
<evidence type="ECO:0000256" key="3">
    <source>
        <dbReference type="ARBA" id="ARBA00023098"/>
    </source>
</evidence>
<gene>
    <name evidence="7" type="ORF">FVD38_25840</name>
</gene>
<keyword evidence="2 4" id="KW-0442">Lipid degradation</keyword>
<dbReference type="AlphaFoldDB" id="A0A5C7FVD6"/>
<organism evidence="7 8">
    <name type="scientific">Massilia arenae</name>
    <dbReference type="NCBI Taxonomy" id="2603288"/>
    <lineage>
        <taxon>Bacteria</taxon>
        <taxon>Pseudomonadati</taxon>
        <taxon>Pseudomonadota</taxon>
        <taxon>Betaproteobacteria</taxon>
        <taxon>Burkholderiales</taxon>
        <taxon>Oxalobacteraceae</taxon>
        <taxon>Telluria group</taxon>
        <taxon>Massilia</taxon>
    </lineage>
</organism>
<evidence type="ECO:0000256" key="1">
    <source>
        <dbReference type="ARBA" id="ARBA00022801"/>
    </source>
</evidence>
<feature type="short sequence motif" description="DGA/G" evidence="4">
    <location>
        <begin position="216"/>
        <end position="218"/>
    </location>
</feature>
<dbReference type="InterPro" id="IPR002641">
    <property type="entry name" value="PNPLA_dom"/>
</dbReference>
<dbReference type="SUPFAM" id="SSF52151">
    <property type="entry name" value="FabD/lysophospholipase-like"/>
    <property type="match status" value="1"/>
</dbReference>
<dbReference type="InterPro" id="IPR016035">
    <property type="entry name" value="Acyl_Trfase/lysoPLipase"/>
</dbReference>
<feature type="signal peptide" evidence="5">
    <location>
        <begin position="1"/>
        <end position="29"/>
    </location>
</feature>
<feature type="chain" id="PRO_5022999640" evidence="5">
    <location>
        <begin position="30"/>
        <end position="731"/>
    </location>
</feature>